<feature type="region of interest" description="Disordered" evidence="2">
    <location>
        <begin position="105"/>
        <end position="127"/>
    </location>
</feature>
<name>A0A7S4LZ83_GUITH</name>
<feature type="region of interest" description="Disordered" evidence="2">
    <location>
        <begin position="17"/>
        <end position="45"/>
    </location>
</feature>
<evidence type="ECO:0000256" key="1">
    <source>
        <dbReference type="SAM" id="Coils"/>
    </source>
</evidence>
<protein>
    <submittedName>
        <fullName evidence="3">Uncharacterized protein</fullName>
    </submittedName>
</protein>
<dbReference type="EMBL" id="HBKN01000263">
    <property type="protein sequence ID" value="CAE2190905.1"/>
    <property type="molecule type" value="Transcribed_RNA"/>
</dbReference>
<accession>A0A7S4LZ83</accession>
<gene>
    <name evidence="3" type="ORF">GTHE00462_LOCUS216</name>
</gene>
<dbReference type="AlphaFoldDB" id="A0A7S4LZ83"/>
<evidence type="ECO:0000256" key="2">
    <source>
        <dbReference type="SAM" id="MobiDB-lite"/>
    </source>
</evidence>
<sequence length="318" mass="36300">MSEQEFWRRFLEAKKLRESSSAESDISTSIMNKSEGKETNNAGHSNSFRASHLALDLTAIENSASLKASASRRYEETCHMERSAIIGYVNSNQNALLDESLEQLQGQNKSGRKRKEDEDCPGGSAGDALKYLVEHEGLTPQRLKVKKISQHELAKASSQSLSRRESARQTSMSLDLWDLRSNRIPLHTNSMQQAVCQSSDEVAACEEEDEEEEKDDEEEVIVIDKNLRELLRHMWGRLIGGREEDAKFRKLEDLLEKLKKQIEERIAVLDRTKTARAEELNISSARRRRRLLQLRLLADAPMLFRSRQEEARAGEKST</sequence>
<evidence type="ECO:0000313" key="3">
    <source>
        <dbReference type="EMBL" id="CAE2190905.1"/>
    </source>
</evidence>
<proteinExistence type="predicted"/>
<reference evidence="3" key="1">
    <citation type="submission" date="2021-01" db="EMBL/GenBank/DDBJ databases">
        <authorList>
            <person name="Corre E."/>
            <person name="Pelletier E."/>
            <person name="Niang G."/>
            <person name="Scheremetjew M."/>
            <person name="Finn R."/>
            <person name="Kale V."/>
            <person name="Holt S."/>
            <person name="Cochrane G."/>
            <person name="Meng A."/>
            <person name="Brown T."/>
            <person name="Cohen L."/>
        </authorList>
    </citation>
    <scope>NUCLEOTIDE SEQUENCE</scope>
    <source>
        <strain evidence="3">CCMP 2712</strain>
    </source>
</reference>
<feature type="compositionally biased region" description="Low complexity" evidence="2">
    <location>
        <begin position="21"/>
        <end position="30"/>
    </location>
</feature>
<feature type="coiled-coil region" evidence="1">
    <location>
        <begin position="241"/>
        <end position="275"/>
    </location>
</feature>
<organism evidence="3">
    <name type="scientific">Guillardia theta</name>
    <name type="common">Cryptophyte</name>
    <name type="synonym">Cryptomonas phi</name>
    <dbReference type="NCBI Taxonomy" id="55529"/>
    <lineage>
        <taxon>Eukaryota</taxon>
        <taxon>Cryptophyceae</taxon>
        <taxon>Pyrenomonadales</taxon>
        <taxon>Geminigeraceae</taxon>
        <taxon>Guillardia</taxon>
    </lineage>
</organism>
<keyword evidence="1" id="KW-0175">Coiled coil</keyword>